<evidence type="ECO:0000313" key="3">
    <source>
        <dbReference type="Proteomes" id="UP000619238"/>
    </source>
</evidence>
<evidence type="ECO:0000256" key="1">
    <source>
        <dbReference type="SAM" id="Coils"/>
    </source>
</evidence>
<keyword evidence="3" id="KW-1185">Reference proteome</keyword>
<name>A0ABR7QEZ1_9FLAO</name>
<accession>A0ABR7QEZ1</accession>
<comment type="caution">
    <text evidence="2">The sequence shown here is derived from an EMBL/GenBank/DDBJ whole genome shotgun (WGS) entry which is preliminary data.</text>
</comment>
<dbReference type="RefSeq" id="WP_187564185.1">
    <property type="nucleotide sequence ID" value="NZ_JACGWS010000017.1"/>
</dbReference>
<keyword evidence="1" id="KW-0175">Coiled coil</keyword>
<organism evidence="2 3">
    <name type="scientific">Kordia aestuariivivens</name>
    <dbReference type="NCBI Taxonomy" id="2759037"/>
    <lineage>
        <taxon>Bacteria</taxon>
        <taxon>Pseudomonadati</taxon>
        <taxon>Bacteroidota</taxon>
        <taxon>Flavobacteriia</taxon>
        <taxon>Flavobacteriales</taxon>
        <taxon>Flavobacteriaceae</taxon>
        <taxon>Kordia</taxon>
    </lineage>
</organism>
<dbReference type="Proteomes" id="UP000619238">
    <property type="component" value="Unassembled WGS sequence"/>
</dbReference>
<feature type="coiled-coil region" evidence="1">
    <location>
        <begin position="23"/>
        <end position="57"/>
    </location>
</feature>
<protein>
    <submittedName>
        <fullName evidence="2">Uncharacterized protein</fullName>
    </submittedName>
</protein>
<proteinExistence type="predicted"/>
<dbReference type="EMBL" id="JACGWS010000017">
    <property type="protein sequence ID" value="MBC8757141.1"/>
    <property type="molecule type" value="Genomic_DNA"/>
</dbReference>
<sequence>MNDFTKKNLTKLYNKKFIDKEVKNAHEEILEIIEKETEELKKDAEEIKKRNNKTFENLPKGLVFTIGNIEVCT</sequence>
<evidence type="ECO:0000313" key="2">
    <source>
        <dbReference type="EMBL" id="MBC8757141.1"/>
    </source>
</evidence>
<gene>
    <name evidence="2" type="ORF">H2O64_20900</name>
</gene>
<reference evidence="2 3" key="1">
    <citation type="submission" date="2020-07" db="EMBL/GenBank/DDBJ databases">
        <title>Description of Kordia aestuariivivens sp. nov., isolated from a tidal flat.</title>
        <authorList>
            <person name="Park S."/>
            <person name="Yoon J.-H."/>
        </authorList>
    </citation>
    <scope>NUCLEOTIDE SEQUENCE [LARGE SCALE GENOMIC DNA]</scope>
    <source>
        <strain evidence="2 3">YSTF-M3</strain>
    </source>
</reference>